<dbReference type="OrthoDB" id="6556067at2"/>
<evidence type="ECO:0000313" key="1">
    <source>
        <dbReference type="EMBL" id="SUP77061.1"/>
    </source>
</evidence>
<evidence type="ECO:0000313" key="2">
    <source>
        <dbReference type="Proteomes" id="UP000254835"/>
    </source>
</evidence>
<dbReference type="AlphaFoldDB" id="A0A380PU41"/>
<organism evidence="1 2">
    <name type="scientific">Yersinia frederiksenii</name>
    <dbReference type="NCBI Taxonomy" id="29484"/>
    <lineage>
        <taxon>Bacteria</taxon>
        <taxon>Pseudomonadati</taxon>
        <taxon>Pseudomonadota</taxon>
        <taxon>Gammaproteobacteria</taxon>
        <taxon>Enterobacterales</taxon>
        <taxon>Yersiniaceae</taxon>
        <taxon>Yersinia</taxon>
    </lineage>
</organism>
<dbReference type="GeneID" id="57906113"/>
<proteinExistence type="predicted"/>
<dbReference type="Proteomes" id="UP000254835">
    <property type="component" value="Unassembled WGS sequence"/>
</dbReference>
<gene>
    <name evidence="1" type="ORF">NCTC11470_02119</name>
</gene>
<dbReference type="EMBL" id="UHJA01000001">
    <property type="protein sequence ID" value="SUP77061.1"/>
    <property type="molecule type" value="Genomic_DNA"/>
</dbReference>
<accession>A0A380PU41</accession>
<protein>
    <submittedName>
        <fullName evidence="1">Uncharacterized protein</fullName>
    </submittedName>
</protein>
<dbReference type="RefSeq" id="WP_004711919.1">
    <property type="nucleotide sequence ID" value="NZ_CP023964.1"/>
</dbReference>
<reference evidence="1 2" key="1">
    <citation type="submission" date="2018-06" db="EMBL/GenBank/DDBJ databases">
        <authorList>
            <consortium name="Pathogen Informatics"/>
            <person name="Doyle S."/>
        </authorList>
    </citation>
    <scope>NUCLEOTIDE SEQUENCE [LARGE SCALE GENOMIC DNA]</scope>
    <source>
        <strain evidence="1 2">NCTC11470</strain>
    </source>
</reference>
<sequence>MGWFKQIIALLVLGIPGIGCTQPNQVLLFIDSKSHGQLELVNQMNRELQLSPTLNAGIDLQVIDIQGGIAPRFSALRYLIDSDGGWVVRYKPRSLPWLICSAQQKPQQGFSIAKHDAIRRCLASG</sequence>
<name>A0A380PU41_YERFR</name>